<dbReference type="eggNOG" id="COG1011">
    <property type="taxonomic scope" value="Bacteria"/>
</dbReference>
<dbReference type="EMBL" id="CP000804">
    <property type="protein sequence ID" value="ABU60321.1"/>
    <property type="molecule type" value="Genomic_DNA"/>
</dbReference>
<dbReference type="Gene3D" id="1.10.150.240">
    <property type="entry name" value="Putative phosphatase, domain 2"/>
    <property type="match status" value="1"/>
</dbReference>
<sequence length="256" mass="28808">MVAQCGGETRPRRGPNPESPQSFMIDTIAFDADDTLWHNEHLYSLTQEKFKRLLAPFQDAATIERRLYATEMRNLAFFGYGIKGFTLSMIETAIDLTEGRVGAHEIRQIIDFARDMVRAPVELLPGVRETIASLSASYRLMVITKGDLFDQESKIARSGIADYFQHIEIVSEKTPETYAAVMRRYHIEPPRFLMVGNSLKSDILPVVAVGGNAVYIPYHLTWEHERVTDEGVNAGGYVTVSRISELPAWLARLSAI</sequence>
<dbReference type="InterPro" id="IPR023198">
    <property type="entry name" value="PGP-like_dom2"/>
</dbReference>
<dbReference type="CDD" id="cd07515">
    <property type="entry name" value="HAD-like"/>
    <property type="match status" value="1"/>
</dbReference>
<evidence type="ECO:0000256" key="1">
    <source>
        <dbReference type="ARBA" id="ARBA00022801"/>
    </source>
</evidence>
<proteinExistence type="predicted"/>
<dbReference type="HOGENOM" id="CLU_074041_0_0_0"/>
<keyword evidence="1 3" id="KW-0378">Hydrolase</keyword>
<dbReference type="PANTHER" id="PTHR43316">
    <property type="entry name" value="HYDROLASE, HALOACID DELAHOGENASE-RELATED"/>
    <property type="match status" value="1"/>
</dbReference>
<feature type="region of interest" description="Disordered" evidence="2">
    <location>
        <begin position="1"/>
        <end position="21"/>
    </location>
</feature>
<evidence type="ECO:0000313" key="3">
    <source>
        <dbReference type="EMBL" id="ABU60321.1"/>
    </source>
</evidence>
<gene>
    <name evidence="3" type="ordered locus">Rcas_4295</name>
</gene>
<dbReference type="InterPro" id="IPR051540">
    <property type="entry name" value="S-2-haloacid_dehalogenase"/>
</dbReference>
<evidence type="ECO:0000313" key="4">
    <source>
        <dbReference type="Proteomes" id="UP000000263"/>
    </source>
</evidence>
<protein>
    <submittedName>
        <fullName evidence="3">Haloacid dehalogenase domain protein hydrolase</fullName>
    </submittedName>
</protein>
<organism evidence="3 4">
    <name type="scientific">Roseiflexus castenholzii (strain DSM 13941 / HLO8)</name>
    <dbReference type="NCBI Taxonomy" id="383372"/>
    <lineage>
        <taxon>Bacteria</taxon>
        <taxon>Bacillati</taxon>
        <taxon>Chloroflexota</taxon>
        <taxon>Chloroflexia</taxon>
        <taxon>Chloroflexales</taxon>
        <taxon>Roseiflexineae</taxon>
        <taxon>Roseiflexaceae</taxon>
        <taxon>Roseiflexus</taxon>
    </lineage>
</organism>
<dbReference type="InterPro" id="IPR036412">
    <property type="entry name" value="HAD-like_sf"/>
</dbReference>
<dbReference type="GO" id="GO:0016787">
    <property type="term" value="F:hydrolase activity"/>
    <property type="evidence" value="ECO:0007669"/>
    <property type="project" value="UniProtKB-KW"/>
</dbReference>
<dbReference type="InterPro" id="IPR023214">
    <property type="entry name" value="HAD_sf"/>
</dbReference>
<dbReference type="Pfam" id="PF00702">
    <property type="entry name" value="Hydrolase"/>
    <property type="match status" value="1"/>
</dbReference>
<dbReference type="SUPFAM" id="SSF56784">
    <property type="entry name" value="HAD-like"/>
    <property type="match status" value="1"/>
</dbReference>
<dbReference type="STRING" id="383372.Rcas_4295"/>
<name>A7NRX5_ROSCS</name>
<keyword evidence="4" id="KW-1185">Reference proteome</keyword>
<dbReference type="Gene3D" id="3.40.50.1000">
    <property type="entry name" value="HAD superfamily/HAD-like"/>
    <property type="match status" value="1"/>
</dbReference>
<dbReference type="SFLD" id="SFLDG01129">
    <property type="entry name" value="C1.5:_HAD__Beta-PGM__Phosphata"/>
    <property type="match status" value="1"/>
</dbReference>
<dbReference type="KEGG" id="rca:Rcas_4295"/>
<accession>A7NRX5</accession>
<evidence type="ECO:0000256" key="2">
    <source>
        <dbReference type="SAM" id="MobiDB-lite"/>
    </source>
</evidence>
<dbReference type="SFLD" id="SFLDS00003">
    <property type="entry name" value="Haloacid_Dehalogenase"/>
    <property type="match status" value="1"/>
</dbReference>
<dbReference type="PANTHER" id="PTHR43316:SF8">
    <property type="entry name" value="HAD FAMILY HYDROLASE"/>
    <property type="match status" value="1"/>
</dbReference>
<dbReference type="AlphaFoldDB" id="A7NRX5"/>
<dbReference type="Proteomes" id="UP000000263">
    <property type="component" value="Chromosome"/>
</dbReference>
<reference evidence="3 4" key="1">
    <citation type="submission" date="2007-08" db="EMBL/GenBank/DDBJ databases">
        <title>Complete sequence of Roseiflexus castenholzii DSM 13941.</title>
        <authorList>
            <consortium name="US DOE Joint Genome Institute"/>
            <person name="Copeland A."/>
            <person name="Lucas S."/>
            <person name="Lapidus A."/>
            <person name="Barry K."/>
            <person name="Glavina del Rio T."/>
            <person name="Dalin E."/>
            <person name="Tice H."/>
            <person name="Pitluck S."/>
            <person name="Thompson L.S."/>
            <person name="Brettin T."/>
            <person name="Bruce D."/>
            <person name="Detter J.C."/>
            <person name="Han C."/>
            <person name="Tapia R."/>
            <person name="Schmutz J."/>
            <person name="Larimer F."/>
            <person name="Land M."/>
            <person name="Hauser L."/>
            <person name="Kyrpides N."/>
            <person name="Mikhailova N."/>
            <person name="Bryant D.A."/>
            <person name="Hanada S."/>
            <person name="Tsukatani Y."/>
            <person name="Richardson P."/>
        </authorList>
    </citation>
    <scope>NUCLEOTIDE SEQUENCE [LARGE SCALE GENOMIC DNA]</scope>
    <source>
        <strain evidence="4">DSM 13941 / HLO8</strain>
    </source>
</reference>